<protein>
    <recommendedName>
        <fullName evidence="1">C1q domain-containing protein</fullName>
    </recommendedName>
</protein>
<proteinExistence type="predicted"/>
<comment type="caution">
    <text evidence="2">The sequence shown here is derived from an EMBL/GenBank/DDBJ whole genome shotgun (WGS) entry which is preliminary data.</text>
</comment>
<dbReference type="InterPro" id="IPR001073">
    <property type="entry name" value="C1q_dom"/>
</dbReference>
<dbReference type="Proteomes" id="UP000820818">
    <property type="component" value="Linkage Group LG10"/>
</dbReference>
<evidence type="ECO:0000313" key="3">
    <source>
        <dbReference type="Proteomes" id="UP000820818"/>
    </source>
</evidence>
<dbReference type="AlphaFoldDB" id="A0AAD5L7H8"/>
<dbReference type="EMBL" id="WJBH02000010">
    <property type="protein sequence ID" value="KAI9552483.1"/>
    <property type="molecule type" value="Genomic_DNA"/>
</dbReference>
<accession>A0AAD5L7H8</accession>
<dbReference type="InterPro" id="IPR008983">
    <property type="entry name" value="Tumour_necrosis_fac-like_dom"/>
</dbReference>
<sequence>MKSNQTNSIFLFGKTKRFTAAIKCVLFCFTFAIAGIDSSATDLKADALSAWRTNVYIVTVLGTSLKVKTNSSEIFDKNKKADGINFNVFTDQRTPENSIVNNTFHHIDYQNVMVLAIRGVFTVESTGPYLFNFNDVGTAGIRHTGTVVRLLVNGITRAVAYDRLRHQKLSNLPIVLLHLKRGDRVHVFVSARIPVNGTDDDYAPFSGISLL</sequence>
<feature type="domain" description="C1q" evidence="1">
    <location>
        <begin position="118"/>
        <end position="207"/>
    </location>
</feature>
<reference evidence="2 3" key="1">
    <citation type="submission" date="2022-05" db="EMBL/GenBank/DDBJ databases">
        <title>A multi-omics perspective on studying reproductive biology in Daphnia sinensis.</title>
        <authorList>
            <person name="Jia J."/>
        </authorList>
    </citation>
    <scope>NUCLEOTIDE SEQUENCE [LARGE SCALE GENOMIC DNA]</scope>
    <source>
        <strain evidence="2 3">WSL</strain>
    </source>
</reference>
<name>A0AAD5L7H8_9CRUS</name>
<gene>
    <name evidence="2" type="ORF">GHT06_022849</name>
</gene>
<dbReference type="SUPFAM" id="SSF49842">
    <property type="entry name" value="TNF-like"/>
    <property type="match status" value="1"/>
</dbReference>
<dbReference type="Gene3D" id="2.60.120.40">
    <property type="match status" value="1"/>
</dbReference>
<dbReference type="Pfam" id="PF00386">
    <property type="entry name" value="C1q"/>
    <property type="match status" value="1"/>
</dbReference>
<keyword evidence="3" id="KW-1185">Reference proteome</keyword>
<organism evidence="2 3">
    <name type="scientific">Daphnia sinensis</name>
    <dbReference type="NCBI Taxonomy" id="1820382"/>
    <lineage>
        <taxon>Eukaryota</taxon>
        <taxon>Metazoa</taxon>
        <taxon>Ecdysozoa</taxon>
        <taxon>Arthropoda</taxon>
        <taxon>Crustacea</taxon>
        <taxon>Branchiopoda</taxon>
        <taxon>Diplostraca</taxon>
        <taxon>Cladocera</taxon>
        <taxon>Anomopoda</taxon>
        <taxon>Daphniidae</taxon>
        <taxon>Daphnia</taxon>
        <taxon>Daphnia similis group</taxon>
    </lineage>
</organism>
<evidence type="ECO:0000259" key="1">
    <source>
        <dbReference type="Pfam" id="PF00386"/>
    </source>
</evidence>
<evidence type="ECO:0000313" key="2">
    <source>
        <dbReference type="EMBL" id="KAI9552483.1"/>
    </source>
</evidence>